<evidence type="ECO:0000313" key="2">
    <source>
        <dbReference type="Proteomes" id="UP000607653"/>
    </source>
</evidence>
<reference evidence="1 2" key="1">
    <citation type="journal article" date="2020" name="Mol. Biol. Evol.">
        <title>Distinct Expression and Methylation Patterns for Genes with Different Fates following a Single Whole-Genome Duplication in Flowering Plants.</title>
        <authorList>
            <person name="Shi T."/>
            <person name="Rahmani R.S."/>
            <person name="Gugger P.F."/>
            <person name="Wang M."/>
            <person name="Li H."/>
            <person name="Zhang Y."/>
            <person name="Li Z."/>
            <person name="Wang Q."/>
            <person name="Van de Peer Y."/>
            <person name="Marchal K."/>
            <person name="Chen J."/>
        </authorList>
    </citation>
    <scope>NUCLEOTIDE SEQUENCE [LARGE SCALE GENOMIC DNA]</scope>
    <source>
        <tissue evidence="1">Leaf</tissue>
    </source>
</reference>
<dbReference type="AlphaFoldDB" id="A0A822YA49"/>
<dbReference type="Proteomes" id="UP000607653">
    <property type="component" value="Unassembled WGS sequence"/>
</dbReference>
<keyword evidence="2" id="KW-1185">Reference proteome</keyword>
<accession>A0A822YA49</accession>
<gene>
    <name evidence="1" type="ORF">HUJ06_030660</name>
</gene>
<sequence>MEPTGDKNNNRPPAAISLFHQTPTACSQSATTGSDFIVSPSFDSDCLPTLMACHLAGGWCRQAQTNNCASEFLQLCWLR</sequence>
<protein>
    <submittedName>
        <fullName evidence="1">Uncharacterized protein</fullName>
    </submittedName>
</protein>
<evidence type="ECO:0000313" key="1">
    <source>
        <dbReference type="EMBL" id="DAD29192.1"/>
    </source>
</evidence>
<dbReference type="EMBL" id="DUZY01000002">
    <property type="protein sequence ID" value="DAD29192.1"/>
    <property type="molecule type" value="Genomic_DNA"/>
</dbReference>
<comment type="caution">
    <text evidence="1">The sequence shown here is derived from an EMBL/GenBank/DDBJ whole genome shotgun (WGS) entry which is preliminary data.</text>
</comment>
<name>A0A822YA49_NELNU</name>
<proteinExistence type="predicted"/>
<organism evidence="1 2">
    <name type="scientific">Nelumbo nucifera</name>
    <name type="common">Sacred lotus</name>
    <dbReference type="NCBI Taxonomy" id="4432"/>
    <lineage>
        <taxon>Eukaryota</taxon>
        <taxon>Viridiplantae</taxon>
        <taxon>Streptophyta</taxon>
        <taxon>Embryophyta</taxon>
        <taxon>Tracheophyta</taxon>
        <taxon>Spermatophyta</taxon>
        <taxon>Magnoliopsida</taxon>
        <taxon>Proteales</taxon>
        <taxon>Nelumbonaceae</taxon>
        <taxon>Nelumbo</taxon>
    </lineage>
</organism>